<dbReference type="CDD" id="cd05466">
    <property type="entry name" value="PBP2_LTTR_substrate"/>
    <property type="match status" value="1"/>
</dbReference>
<evidence type="ECO:0000259" key="5">
    <source>
        <dbReference type="PROSITE" id="PS50931"/>
    </source>
</evidence>
<evidence type="ECO:0000313" key="7">
    <source>
        <dbReference type="Proteomes" id="UP000754750"/>
    </source>
</evidence>
<organism evidence="6 7">
    <name type="scientific">Faecalispora sporosphaeroides</name>
    <dbReference type="NCBI Taxonomy" id="1549"/>
    <lineage>
        <taxon>Bacteria</taxon>
        <taxon>Bacillati</taxon>
        <taxon>Bacillota</taxon>
        <taxon>Clostridia</taxon>
        <taxon>Eubacteriales</taxon>
        <taxon>Oscillospiraceae</taxon>
        <taxon>Faecalispora</taxon>
    </lineage>
</organism>
<dbReference type="InterPro" id="IPR036390">
    <property type="entry name" value="WH_DNA-bd_sf"/>
</dbReference>
<dbReference type="GO" id="GO:0003677">
    <property type="term" value="F:DNA binding"/>
    <property type="evidence" value="ECO:0007669"/>
    <property type="project" value="UniProtKB-KW"/>
</dbReference>
<accession>A0A928KS91</accession>
<dbReference type="InterPro" id="IPR005119">
    <property type="entry name" value="LysR_subst-bd"/>
</dbReference>
<dbReference type="Pfam" id="PF03466">
    <property type="entry name" value="LysR_substrate"/>
    <property type="match status" value="1"/>
</dbReference>
<dbReference type="InterPro" id="IPR036388">
    <property type="entry name" value="WH-like_DNA-bd_sf"/>
</dbReference>
<dbReference type="FunFam" id="1.10.10.10:FF:000001">
    <property type="entry name" value="LysR family transcriptional regulator"/>
    <property type="match status" value="1"/>
</dbReference>
<dbReference type="PROSITE" id="PS50931">
    <property type="entry name" value="HTH_LYSR"/>
    <property type="match status" value="1"/>
</dbReference>
<evidence type="ECO:0000256" key="3">
    <source>
        <dbReference type="ARBA" id="ARBA00023125"/>
    </source>
</evidence>
<keyword evidence="3" id="KW-0238">DNA-binding</keyword>
<evidence type="ECO:0000256" key="4">
    <source>
        <dbReference type="ARBA" id="ARBA00023163"/>
    </source>
</evidence>
<proteinExistence type="inferred from homology"/>
<protein>
    <submittedName>
        <fullName evidence="6">LysR family transcriptional regulator</fullName>
    </submittedName>
</protein>
<dbReference type="AlphaFoldDB" id="A0A928KS91"/>
<reference evidence="6" key="1">
    <citation type="submission" date="2019-04" db="EMBL/GenBank/DDBJ databases">
        <title>Evolution of Biomass-Degrading Anaerobic Consortia Revealed by Metagenomics.</title>
        <authorList>
            <person name="Peng X."/>
        </authorList>
    </citation>
    <scope>NUCLEOTIDE SEQUENCE</scope>
    <source>
        <strain evidence="6">SIG551</strain>
    </source>
</reference>
<name>A0A928KS91_9FIRM</name>
<dbReference type="GO" id="GO:0003700">
    <property type="term" value="F:DNA-binding transcription factor activity"/>
    <property type="evidence" value="ECO:0007669"/>
    <property type="project" value="InterPro"/>
</dbReference>
<comment type="caution">
    <text evidence="6">The sequence shown here is derived from an EMBL/GenBank/DDBJ whole genome shotgun (WGS) entry which is preliminary data.</text>
</comment>
<gene>
    <name evidence="6" type="ORF">E7512_08560</name>
</gene>
<dbReference type="SUPFAM" id="SSF53850">
    <property type="entry name" value="Periplasmic binding protein-like II"/>
    <property type="match status" value="1"/>
</dbReference>
<dbReference type="Gene3D" id="3.40.190.290">
    <property type="match status" value="1"/>
</dbReference>
<comment type="similarity">
    <text evidence="1">Belongs to the LysR transcriptional regulatory family.</text>
</comment>
<dbReference type="InterPro" id="IPR000847">
    <property type="entry name" value="LysR_HTH_N"/>
</dbReference>
<dbReference type="PRINTS" id="PR00039">
    <property type="entry name" value="HTHLYSR"/>
</dbReference>
<dbReference type="Pfam" id="PF00126">
    <property type="entry name" value="HTH_1"/>
    <property type="match status" value="1"/>
</dbReference>
<evidence type="ECO:0000256" key="1">
    <source>
        <dbReference type="ARBA" id="ARBA00009437"/>
    </source>
</evidence>
<dbReference type="SUPFAM" id="SSF46785">
    <property type="entry name" value="Winged helix' DNA-binding domain"/>
    <property type="match status" value="1"/>
</dbReference>
<dbReference type="RefSeq" id="WP_020072359.1">
    <property type="nucleotide sequence ID" value="NZ_JBKWRC010000002.1"/>
</dbReference>
<evidence type="ECO:0000256" key="2">
    <source>
        <dbReference type="ARBA" id="ARBA00023015"/>
    </source>
</evidence>
<evidence type="ECO:0000313" key="6">
    <source>
        <dbReference type="EMBL" id="MBE6833615.1"/>
    </source>
</evidence>
<dbReference type="EMBL" id="SVNY01000004">
    <property type="protein sequence ID" value="MBE6833615.1"/>
    <property type="molecule type" value="Genomic_DNA"/>
</dbReference>
<dbReference type="PANTHER" id="PTHR30126">
    <property type="entry name" value="HTH-TYPE TRANSCRIPTIONAL REGULATOR"/>
    <property type="match status" value="1"/>
</dbReference>
<dbReference type="PANTHER" id="PTHR30126:SF96">
    <property type="entry name" value="TRANSCRIPTIONAL REGULATORY PROTEIN, LYSR FAMILY"/>
    <property type="match status" value="1"/>
</dbReference>
<keyword evidence="2" id="KW-0805">Transcription regulation</keyword>
<dbReference type="Gene3D" id="1.10.10.10">
    <property type="entry name" value="Winged helix-like DNA-binding domain superfamily/Winged helix DNA-binding domain"/>
    <property type="match status" value="1"/>
</dbReference>
<dbReference type="Proteomes" id="UP000754750">
    <property type="component" value="Unassembled WGS sequence"/>
</dbReference>
<feature type="domain" description="HTH lysR-type" evidence="5">
    <location>
        <begin position="2"/>
        <end position="58"/>
    </location>
</feature>
<sequence>MISFLQLRYFMVVADSRSFSSAAKQLYISQQTLSAHIAQMEADLGVVLFERTRPLTLTAAGEQLYQRTDEILFLHRQLEQEMWNFSEGECQNLRIGIASSYARTLLPQIFPDLMKKCPYVKLELYERNFSDLSELLHKHKVDMIMTRPPYPNNTVAVPVLEETISIYAPMASLENMFRENAQEVARSLSRSAEIELLKECPFVLPRSGSVRDSCNELFRLHQITPRIVTETDFLETAIAFCRAGMGITLSPTGMLQDLTRQASAEEPPGIYPINERDTRRSLAICYLDRAVVSRSMQQFISIAKAKLGQNVF</sequence>
<keyword evidence="4" id="KW-0804">Transcription</keyword>